<reference evidence="1 2" key="1">
    <citation type="journal article" date="2019" name="Syst. Appl. Microbiol.">
        <title>Characterization of Bifidobacterium species in feaces of the Egyptian fruit bat: Description of B. vespertilionis sp. nov. and B. rousetti sp. nov.</title>
        <authorList>
            <person name="Modesto M."/>
            <person name="Satti M."/>
            <person name="Watanabe K."/>
            <person name="Puglisi E."/>
            <person name="Morelli L."/>
            <person name="Huang C.-H."/>
            <person name="Liou J.-S."/>
            <person name="Miyashita M."/>
            <person name="Tamura T."/>
            <person name="Saito S."/>
            <person name="Mori K."/>
            <person name="Huang L."/>
            <person name="Sciavilla P."/>
            <person name="Sandri C."/>
            <person name="Spiezio C."/>
            <person name="Vitali F."/>
            <person name="Cavalieri D."/>
            <person name="Perpetuini G."/>
            <person name="Tofalo R."/>
            <person name="Bonetti A."/>
            <person name="Arita M."/>
            <person name="Mattarelli P."/>
        </authorList>
    </citation>
    <scope>NUCLEOTIDE SEQUENCE [LARGE SCALE GENOMIC DNA]</scope>
    <source>
        <strain evidence="1 2">RST17</strain>
    </source>
</reference>
<comment type="caution">
    <text evidence="1">The sequence shown here is derived from an EMBL/GenBank/DDBJ whole genome shotgun (WGS) entry which is preliminary data.</text>
</comment>
<accession>A0A5M9ZKU2</accession>
<gene>
    <name evidence="1" type="ORF">EMO91_06755</name>
</gene>
<organism evidence="1 2">
    <name type="scientific">Bifidobacterium myosotis</name>
    <dbReference type="NCBI Taxonomy" id="1630166"/>
    <lineage>
        <taxon>Bacteria</taxon>
        <taxon>Bacillati</taxon>
        <taxon>Actinomycetota</taxon>
        <taxon>Actinomycetes</taxon>
        <taxon>Bifidobacteriales</taxon>
        <taxon>Bifidobacteriaceae</taxon>
        <taxon>Bifidobacterium</taxon>
    </lineage>
</organism>
<evidence type="ECO:0000313" key="1">
    <source>
        <dbReference type="EMBL" id="KAA8828135.1"/>
    </source>
</evidence>
<dbReference type="RefSeq" id="WP_150379301.1">
    <property type="nucleotide sequence ID" value="NZ_RZUH01000004.1"/>
</dbReference>
<proteinExistence type="predicted"/>
<dbReference type="AlphaFoldDB" id="A0A5M9ZKU2"/>
<evidence type="ECO:0000313" key="2">
    <source>
        <dbReference type="Proteomes" id="UP000410049"/>
    </source>
</evidence>
<sequence>MFIRTTPVGFIGAYGKLAAKSPISGQVRHYPFTVSREPSTGLPYLTVDTGAGERKVTLFKASRNRWILDYIRPSPENRTVVYAVPQTESEEQYLDRFRFPTTNGKKRAPRIGDTGVFTYTTPKGVMSHPYRFHIGRDSMFGMPCLLEADSPTDEDCEPIDLLTIVLDGWSVTLDSIPRKRIGKDISKDAHA</sequence>
<dbReference type="EMBL" id="RZUH01000004">
    <property type="protein sequence ID" value="KAA8828135.1"/>
    <property type="molecule type" value="Genomic_DNA"/>
</dbReference>
<protein>
    <submittedName>
        <fullName evidence="1">Uncharacterized protein</fullName>
    </submittedName>
</protein>
<name>A0A5M9ZKU2_9BIFI</name>
<dbReference type="Proteomes" id="UP000410049">
    <property type="component" value="Unassembled WGS sequence"/>
</dbReference>